<name>A0AAV1PGL5_SCOSC</name>
<organism evidence="1 2">
    <name type="scientific">Scomber scombrus</name>
    <name type="common">Atlantic mackerel</name>
    <name type="synonym">Scomber vernalis</name>
    <dbReference type="NCBI Taxonomy" id="13677"/>
    <lineage>
        <taxon>Eukaryota</taxon>
        <taxon>Metazoa</taxon>
        <taxon>Chordata</taxon>
        <taxon>Craniata</taxon>
        <taxon>Vertebrata</taxon>
        <taxon>Euteleostomi</taxon>
        <taxon>Actinopterygii</taxon>
        <taxon>Neopterygii</taxon>
        <taxon>Teleostei</taxon>
        <taxon>Neoteleostei</taxon>
        <taxon>Acanthomorphata</taxon>
        <taxon>Pelagiaria</taxon>
        <taxon>Scombriformes</taxon>
        <taxon>Scombridae</taxon>
        <taxon>Scomber</taxon>
    </lineage>
</organism>
<evidence type="ECO:0000313" key="2">
    <source>
        <dbReference type="Proteomes" id="UP001314229"/>
    </source>
</evidence>
<keyword evidence="2" id="KW-1185">Reference proteome</keyword>
<comment type="caution">
    <text evidence="1">The sequence shown here is derived from an EMBL/GenBank/DDBJ whole genome shotgun (WGS) entry which is preliminary data.</text>
</comment>
<proteinExistence type="predicted"/>
<accession>A0AAV1PGL5</accession>
<evidence type="ECO:0000313" key="1">
    <source>
        <dbReference type="EMBL" id="CAK6970650.1"/>
    </source>
</evidence>
<sequence length="251" mass="28275">MKVTLEGFRMFLSIFHPKAEEDVQAFLRHLSNKLLNSFTASHFSRRSKRALLTKLQRATLPLAPAIVELALRFLLEKPEPLAEVKPSQTQSPTASWDSSLALALGNRAKAARSEIVKQLADTTASCFGLVTSFTKARLLCICTPVAQNMVKAIYKRFVDCSKSFHLLDFDESFVIAGESIICVVQDMDHRMRGAAYSRALHQLVSVKYTVTPEVCSVTTAERTDENKDRKKKQGVWAFFNQMWKKVLSTEE</sequence>
<protein>
    <submittedName>
        <fullName evidence="1">Uncharacterized protein LOC121887216 isoform X1</fullName>
    </submittedName>
</protein>
<dbReference type="AlphaFoldDB" id="A0AAV1PGL5"/>
<dbReference type="EMBL" id="CAWUFR010000161">
    <property type="protein sequence ID" value="CAK6970650.1"/>
    <property type="molecule type" value="Genomic_DNA"/>
</dbReference>
<reference evidence="1 2" key="1">
    <citation type="submission" date="2024-01" db="EMBL/GenBank/DDBJ databases">
        <authorList>
            <person name="Alioto T."/>
            <person name="Alioto T."/>
            <person name="Gomez Garrido J."/>
        </authorList>
    </citation>
    <scope>NUCLEOTIDE SEQUENCE [LARGE SCALE GENOMIC DNA]</scope>
</reference>
<dbReference type="Proteomes" id="UP001314229">
    <property type="component" value="Unassembled WGS sequence"/>
</dbReference>
<gene>
    <name evidence="1" type="ORF">FSCOSCO3_A006278</name>
</gene>